<accession>A0ABN3JSQ1</accession>
<name>A0ABN3JSQ1_9ACTN</name>
<proteinExistence type="predicted"/>
<comment type="caution">
    <text evidence="1">The sequence shown here is derived from an EMBL/GenBank/DDBJ whole genome shotgun (WGS) entry which is preliminary data.</text>
</comment>
<evidence type="ECO:0000313" key="2">
    <source>
        <dbReference type="Proteomes" id="UP001500460"/>
    </source>
</evidence>
<protein>
    <recommendedName>
        <fullName evidence="3">DNA-binding protein</fullName>
    </recommendedName>
</protein>
<reference evidence="1 2" key="1">
    <citation type="journal article" date="2019" name="Int. J. Syst. Evol. Microbiol.">
        <title>The Global Catalogue of Microorganisms (GCM) 10K type strain sequencing project: providing services to taxonomists for standard genome sequencing and annotation.</title>
        <authorList>
            <consortium name="The Broad Institute Genomics Platform"/>
            <consortium name="The Broad Institute Genome Sequencing Center for Infectious Disease"/>
            <person name="Wu L."/>
            <person name="Ma J."/>
        </authorList>
    </citation>
    <scope>NUCLEOTIDE SEQUENCE [LARGE SCALE GENOMIC DNA]</scope>
    <source>
        <strain evidence="1 2">JCM 6922</strain>
    </source>
</reference>
<dbReference type="Proteomes" id="UP001500460">
    <property type="component" value="Unassembled WGS sequence"/>
</dbReference>
<organism evidence="1 2">
    <name type="scientific">Streptomyces glaucus</name>
    <dbReference type="NCBI Taxonomy" id="284029"/>
    <lineage>
        <taxon>Bacteria</taxon>
        <taxon>Bacillati</taxon>
        <taxon>Actinomycetota</taxon>
        <taxon>Actinomycetes</taxon>
        <taxon>Kitasatosporales</taxon>
        <taxon>Streptomycetaceae</taxon>
        <taxon>Streptomyces</taxon>
    </lineage>
</organism>
<gene>
    <name evidence="1" type="ORF">GCM10010421_31620</name>
</gene>
<keyword evidence="2" id="KW-1185">Reference proteome</keyword>
<evidence type="ECO:0008006" key="3">
    <source>
        <dbReference type="Google" id="ProtNLM"/>
    </source>
</evidence>
<evidence type="ECO:0000313" key="1">
    <source>
        <dbReference type="EMBL" id="GAA2439117.1"/>
    </source>
</evidence>
<sequence>MELPLPETLRRLRAHTGEQDLNPQVLAAKTALPESTVRALLRGDDLPQDTVEERVCDRIKRLADAYLSSREKRLSDLVLEVHERLGISTKWARQVLKGEKMPSVPLLHDLVAFFRVEGGEAFFTAPPADALNRVLLPILTKYENPEQDPVTALMEKFGIKAMDLRHHGSMTRGQLENLLEGVIKSVMPPKGDTSR</sequence>
<dbReference type="EMBL" id="BAAATK010000018">
    <property type="protein sequence ID" value="GAA2439117.1"/>
    <property type="molecule type" value="Genomic_DNA"/>
</dbReference>
<dbReference type="RefSeq" id="WP_344603755.1">
    <property type="nucleotide sequence ID" value="NZ_BAAATK010000018.1"/>
</dbReference>